<dbReference type="InterPro" id="IPR043761">
    <property type="entry name" value="DUF5707"/>
</dbReference>
<keyword evidence="2" id="KW-1185">Reference proteome</keyword>
<evidence type="ECO:0000313" key="2">
    <source>
        <dbReference type="Proteomes" id="UP001321542"/>
    </source>
</evidence>
<dbReference type="EMBL" id="AP018448">
    <property type="protein sequence ID" value="BBC34956.1"/>
    <property type="molecule type" value="Genomic_DNA"/>
</dbReference>
<gene>
    <name evidence="1" type="ORF">SGFS_062500</name>
</gene>
<accession>A0ABM7FD44</accession>
<protein>
    <recommendedName>
        <fullName evidence="3">Ribosomally synthesized peptide with SipW-like signal peptide</fullName>
    </recommendedName>
</protein>
<evidence type="ECO:0008006" key="3">
    <source>
        <dbReference type="Google" id="ProtNLM"/>
    </source>
</evidence>
<reference evidence="1 2" key="2">
    <citation type="journal article" date="2023" name="ChemBioChem">
        <title>Acyltransferase Domain Exchange between Two Independent Type I Polyketide Synthases in the Same Producer Strain of Macrolide Antibiotics.</title>
        <authorList>
            <person name="Kudo F."/>
            <person name="Kishikawa K."/>
            <person name="Tsuboi K."/>
            <person name="Kido T."/>
            <person name="Usui T."/>
            <person name="Hashimoto J."/>
            <person name="Shin-Ya K."/>
            <person name="Miyanaga A."/>
            <person name="Eguchi T."/>
        </authorList>
    </citation>
    <scope>NUCLEOTIDE SEQUENCE [LARGE SCALE GENOMIC DNA]</scope>
    <source>
        <strain evidence="1 2">A-8890</strain>
    </source>
</reference>
<dbReference type="RefSeq" id="WP_286255044.1">
    <property type="nucleotide sequence ID" value="NZ_AP018448.1"/>
</dbReference>
<sequence length="149" mass="15659">MSKRILISSLLGVAALGGVAAGGIAWAYGPTEPVLENTSARYVAPTDDRTGSFTFTTDVTDDSGIKGLKVIAWPASSKLDPTEAELRHVDSAKCAAVSDETYRCTYSFKVTKKDLAETDKGTWYVSALATSKDGGTTFAPRAATFAIPA</sequence>
<proteinExistence type="predicted"/>
<organism evidence="1 2">
    <name type="scientific">Streptomyces graminofaciens</name>
    <dbReference type="NCBI Taxonomy" id="68212"/>
    <lineage>
        <taxon>Bacteria</taxon>
        <taxon>Bacillati</taxon>
        <taxon>Actinomycetota</taxon>
        <taxon>Actinomycetes</taxon>
        <taxon>Kitasatosporales</taxon>
        <taxon>Streptomycetaceae</taxon>
        <taxon>Streptomyces</taxon>
    </lineage>
</organism>
<reference evidence="1 2" key="1">
    <citation type="journal article" date="2010" name="ChemBioChem">
        <title>Cloning and characterization of the biosynthetic gene cluster of 16-membered macrolide antibiotic FD-891: involvement of a dual functional cytochrome P450 monooxygenase catalyzing epoxidation and hydroxylation.</title>
        <authorList>
            <person name="Kudo F."/>
            <person name="Motegi A."/>
            <person name="Mizoue K."/>
            <person name="Eguchi T."/>
        </authorList>
    </citation>
    <scope>NUCLEOTIDE SEQUENCE [LARGE SCALE GENOMIC DNA]</scope>
    <source>
        <strain evidence="1 2">A-8890</strain>
    </source>
</reference>
<dbReference type="Proteomes" id="UP001321542">
    <property type="component" value="Chromosome"/>
</dbReference>
<evidence type="ECO:0000313" key="1">
    <source>
        <dbReference type="EMBL" id="BBC34956.1"/>
    </source>
</evidence>
<name>A0ABM7FD44_9ACTN</name>
<dbReference type="Pfam" id="PF18968">
    <property type="entry name" value="DUF5707"/>
    <property type="match status" value="1"/>
</dbReference>